<dbReference type="EMBL" id="CM031820">
    <property type="protein sequence ID" value="KAG6633881.1"/>
    <property type="molecule type" value="Genomic_DNA"/>
</dbReference>
<keyword evidence="1" id="KW-0732">Signal</keyword>
<sequence length="75" mass="8413">MVPRSRWISQPSALVGCIILLHICQGECLWVPSRTKRGGPGGCVCQIFLNLSIRKEKSKVWHESNDNSIFVMVAM</sequence>
<evidence type="ECO:0000256" key="1">
    <source>
        <dbReference type="SAM" id="SignalP"/>
    </source>
</evidence>
<evidence type="ECO:0000313" key="2">
    <source>
        <dbReference type="EMBL" id="KAG6633881.1"/>
    </source>
</evidence>
<dbReference type="Proteomes" id="UP000811609">
    <property type="component" value="Chromosome 12"/>
</dbReference>
<gene>
    <name evidence="2" type="ORF">CIPAW_12G079400</name>
</gene>
<dbReference type="PROSITE" id="PS51257">
    <property type="entry name" value="PROKAR_LIPOPROTEIN"/>
    <property type="match status" value="1"/>
</dbReference>
<evidence type="ECO:0008006" key="4">
    <source>
        <dbReference type="Google" id="ProtNLM"/>
    </source>
</evidence>
<evidence type="ECO:0000313" key="3">
    <source>
        <dbReference type="Proteomes" id="UP000811609"/>
    </source>
</evidence>
<name>A0A8T1NW72_CARIL</name>
<reference evidence="2" key="1">
    <citation type="submission" date="2020-12" db="EMBL/GenBank/DDBJ databases">
        <title>WGS assembly of Carya illinoinensis cv. Pawnee.</title>
        <authorList>
            <person name="Platts A."/>
            <person name="Shu S."/>
            <person name="Wright S."/>
            <person name="Barry K."/>
            <person name="Edger P."/>
            <person name="Pires J.C."/>
            <person name="Schmutz J."/>
        </authorList>
    </citation>
    <scope>NUCLEOTIDE SEQUENCE</scope>
    <source>
        <tissue evidence="2">Leaf</tissue>
    </source>
</reference>
<feature type="chain" id="PRO_5035809056" description="Secreted protein" evidence="1">
    <location>
        <begin position="27"/>
        <end position="75"/>
    </location>
</feature>
<accession>A0A8T1NW72</accession>
<dbReference type="AlphaFoldDB" id="A0A8T1NW72"/>
<keyword evidence="3" id="KW-1185">Reference proteome</keyword>
<proteinExistence type="predicted"/>
<comment type="caution">
    <text evidence="2">The sequence shown here is derived from an EMBL/GenBank/DDBJ whole genome shotgun (WGS) entry which is preliminary data.</text>
</comment>
<organism evidence="2 3">
    <name type="scientific">Carya illinoinensis</name>
    <name type="common">Pecan</name>
    <dbReference type="NCBI Taxonomy" id="32201"/>
    <lineage>
        <taxon>Eukaryota</taxon>
        <taxon>Viridiplantae</taxon>
        <taxon>Streptophyta</taxon>
        <taxon>Embryophyta</taxon>
        <taxon>Tracheophyta</taxon>
        <taxon>Spermatophyta</taxon>
        <taxon>Magnoliopsida</taxon>
        <taxon>eudicotyledons</taxon>
        <taxon>Gunneridae</taxon>
        <taxon>Pentapetalae</taxon>
        <taxon>rosids</taxon>
        <taxon>fabids</taxon>
        <taxon>Fagales</taxon>
        <taxon>Juglandaceae</taxon>
        <taxon>Carya</taxon>
    </lineage>
</organism>
<protein>
    <recommendedName>
        <fullName evidence="4">Secreted protein</fullName>
    </recommendedName>
</protein>
<feature type="signal peptide" evidence="1">
    <location>
        <begin position="1"/>
        <end position="26"/>
    </location>
</feature>